<dbReference type="EMBL" id="FMUR01000010">
    <property type="protein sequence ID" value="SCY24306.1"/>
    <property type="molecule type" value="Genomic_DNA"/>
</dbReference>
<dbReference type="SUPFAM" id="SSF109709">
    <property type="entry name" value="KorB DNA-binding domain-like"/>
    <property type="match status" value="1"/>
</dbReference>
<gene>
    <name evidence="4" type="ORF">SAMN02910451_01899</name>
</gene>
<keyword evidence="2" id="KW-0238">DNA-binding</keyword>
<dbReference type="Gene3D" id="3.90.1530.30">
    <property type="match status" value="1"/>
</dbReference>
<dbReference type="GO" id="GO:0005694">
    <property type="term" value="C:chromosome"/>
    <property type="evidence" value="ECO:0007669"/>
    <property type="project" value="TreeGrafter"/>
</dbReference>
<dbReference type="Pfam" id="PF02195">
    <property type="entry name" value="ParB_N"/>
    <property type="match status" value="1"/>
</dbReference>
<evidence type="ECO:0000313" key="5">
    <source>
        <dbReference type="Proteomes" id="UP000183047"/>
    </source>
</evidence>
<dbReference type="InterPro" id="IPR050336">
    <property type="entry name" value="Chromosome_partition/occlusion"/>
</dbReference>
<dbReference type="SUPFAM" id="SSF110849">
    <property type="entry name" value="ParB/Sulfiredoxin"/>
    <property type="match status" value="1"/>
</dbReference>
<organism evidence="4 5">
    <name type="scientific">Butyrivibrio hungatei</name>
    <dbReference type="NCBI Taxonomy" id="185008"/>
    <lineage>
        <taxon>Bacteria</taxon>
        <taxon>Bacillati</taxon>
        <taxon>Bacillota</taxon>
        <taxon>Clostridia</taxon>
        <taxon>Lachnospirales</taxon>
        <taxon>Lachnospiraceae</taxon>
        <taxon>Butyrivibrio</taxon>
    </lineage>
</organism>
<dbReference type="CDD" id="cd16407">
    <property type="entry name" value="ParB_N_like"/>
    <property type="match status" value="1"/>
</dbReference>
<feature type="domain" description="ParB-like N-terminal" evidence="3">
    <location>
        <begin position="25"/>
        <end position="116"/>
    </location>
</feature>
<dbReference type="InterPro" id="IPR036086">
    <property type="entry name" value="ParB/Sulfiredoxin_sf"/>
</dbReference>
<keyword evidence="5" id="KW-1185">Reference proteome</keyword>
<dbReference type="NCBIfam" id="TIGR00180">
    <property type="entry name" value="parB_part"/>
    <property type="match status" value="1"/>
</dbReference>
<comment type="similarity">
    <text evidence="1">Belongs to the ParB family.</text>
</comment>
<dbReference type="PANTHER" id="PTHR33375">
    <property type="entry name" value="CHROMOSOME-PARTITIONING PROTEIN PARB-RELATED"/>
    <property type="match status" value="1"/>
</dbReference>
<dbReference type="Gene3D" id="1.10.10.2830">
    <property type="match status" value="1"/>
</dbReference>
<dbReference type="OrthoDB" id="9771505at2"/>
<accession>A0A1G5EBG9</accession>
<proteinExistence type="inferred from homology"/>
<dbReference type="SMART" id="SM00470">
    <property type="entry name" value="ParB"/>
    <property type="match status" value="1"/>
</dbReference>
<dbReference type="GO" id="GO:0003677">
    <property type="term" value="F:DNA binding"/>
    <property type="evidence" value="ECO:0007669"/>
    <property type="project" value="UniProtKB-KW"/>
</dbReference>
<dbReference type="PANTHER" id="PTHR33375:SF1">
    <property type="entry name" value="CHROMOSOME-PARTITIONING PROTEIN PARB-RELATED"/>
    <property type="match status" value="1"/>
</dbReference>
<evidence type="ECO:0000256" key="2">
    <source>
        <dbReference type="ARBA" id="ARBA00023125"/>
    </source>
</evidence>
<name>A0A1G5EBG9_9FIRM</name>
<dbReference type="InterPro" id="IPR003115">
    <property type="entry name" value="ParB_N"/>
</dbReference>
<dbReference type="FunFam" id="3.90.1530.30:FF:000001">
    <property type="entry name" value="Chromosome partitioning protein ParB"/>
    <property type="match status" value="1"/>
</dbReference>
<dbReference type="GO" id="GO:0007059">
    <property type="term" value="P:chromosome segregation"/>
    <property type="evidence" value="ECO:0007669"/>
    <property type="project" value="TreeGrafter"/>
</dbReference>
<evidence type="ECO:0000313" key="4">
    <source>
        <dbReference type="EMBL" id="SCY24306.1"/>
    </source>
</evidence>
<dbReference type="Proteomes" id="UP000183047">
    <property type="component" value="Unassembled WGS sequence"/>
</dbReference>
<sequence>MAQRIGQKLKLSSIDELLGVPSTEGTVDLDVLTIYPFENHPFKVIDDEKMEELVESIKESGVLTPVLVRPDDEGTYEMISGHRRLHAAKRAGLRKIPAIIKEMTNDDATIAMVNANMQREEILPSEKAFAYKMKLDAIRSQGKRRDLTSDQVEQKLDGKTSREIIAEEMGCSGAQVARFIRLTELIPKLLDMVDEKRLALSVAVELSYFNNNYQQWLYEYIHENGMLKQEQLIDLRQYRDDDSLTQEQMIEILIQKKATPQPRKKITITERRLNKYFPAYYSQIEIERVIVGLLEQWKASQEGEEK</sequence>
<evidence type="ECO:0000259" key="3">
    <source>
        <dbReference type="SMART" id="SM00470"/>
    </source>
</evidence>
<dbReference type="InterPro" id="IPR004437">
    <property type="entry name" value="ParB/RepB/Spo0J"/>
</dbReference>
<evidence type="ECO:0000256" key="1">
    <source>
        <dbReference type="ARBA" id="ARBA00006295"/>
    </source>
</evidence>
<protein>
    <submittedName>
        <fullName evidence="4">Chromosome partitioning protein, ParB family</fullName>
    </submittedName>
</protein>
<dbReference type="RefSeq" id="WP_074462476.1">
    <property type="nucleotide sequence ID" value="NZ_FMUR01000010.1"/>
</dbReference>
<dbReference type="AlphaFoldDB" id="A0A1G5EBG9"/>
<reference evidence="5" key="1">
    <citation type="submission" date="2016-10" db="EMBL/GenBank/DDBJ databases">
        <authorList>
            <person name="Varghese N."/>
            <person name="Submissions S."/>
        </authorList>
    </citation>
    <scope>NUCLEOTIDE SEQUENCE [LARGE SCALE GENOMIC DNA]</scope>
    <source>
        <strain evidence="5">XBD2006</strain>
    </source>
</reference>